<proteinExistence type="predicted"/>
<evidence type="ECO:0000313" key="2">
    <source>
        <dbReference type="Proteomes" id="UP000202995"/>
    </source>
</evidence>
<dbReference type="RefSeq" id="YP_009042720.1">
    <property type="nucleotide sequence ID" value="NC_024357.1"/>
</dbReference>
<reference evidence="1 2" key="1">
    <citation type="journal article" date="2014" name="BMC Biol.">
        <title>Variable recombination dynamics during the emergence, transmission and 'disarming' of a multidrug-resistant pneumococcal clone.</title>
        <authorList>
            <person name="Croucher N.J."/>
            <person name="Hanage W.P."/>
            <person name="Harris S.R."/>
            <person name="McGee L."/>
            <person name="van der Linden M."/>
            <person name="de Lencastre H."/>
            <person name="Sa-Leao R."/>
            <person name="Song J.H."/>
            <person name="Ko K.S."/>
            <person name="Beall B."/>
            <person name="Klugman K.P."/>
            <person name="Parkhill J."/>
            <person name="Tomasz A."/>
            <person name="Kristinsson K.G."/>
            <person name="Bentley S.D."/>
        </authorList>
    </citation>
    <scope>NUCLEOTIDE SEQUENCE [LARGE SCALE GENOMIC DNA]</scope>
</reference>
<name>A0A060QNT9_9CAUD</name>
<sequence>MAETIQNTDNLLDLTKITEPFDLASALRYMKENGEFIRCKNVSDDFYMYRDVQKRPVIVNGRRQLKDVETVWAFNQWGGTIATINVAVLLNHEFYIMKFDAEGNPDWTVPTVEPKE</sequence>
<dbReference type="Proteomes" id="UP000202995">
    <property type="component" value="Segment"/>
</dbReference>
<dbReference type="OrthoDB" id="14167at10239"/>
<evidence type="ECO:0000313" key="1">
    <source>
        <dbReference type="EMBL" id="CDL73967.1"/>
    </source>
</evidence>
<protein>
    <submittedName>
        <fullName evidence="1">Phage protein</fullName>
    </submittedName>
</protein>
<accession>A0A060QNT9</accession>
<organism evidence="1 2">
    <name type="scientific">Streptococcus phage K13</name>
    <dbReference type="NCBI Taxonomy" id="1448274"/>
    <lineage>
        <taxon>Viruses</taxon>
        <taxon>Duplodnaviria</taxon>
        <taxon>Heunggongvirae</taxon>
        <taxon>Uroviricota</taxon>
        <taxon>Caudoviricetes</taxon>
        <taxon>Ferrettivirinae</taxon>
        <taxon>Hinxtonvirus</taxon>
        <taxon>Hinxtonvirus K13</taxon>
    </lineage>
</organism>
<dbReference type="EMBL" id="HG799496">
    <property type="protein sequence ID" value="CDL73967.1"/>
    <property type="molecule type" value="Genomic_DNA"/>
</dbReference>
<dbReference type="GeneID" id="19684939"/>
<keyword evidence="2" id="KW-1185">Reference proteome</keyword>
<dbReference type="KEGG" id="vg:19684939"/>